<dbReference type="Pfam" id="PF09339">
    <property type="entry name" value="HTH_IclR"/>
    <property type="match status" value="1"/>
</dbReference>
<dbReference type="PANTHER" id="PTHR30136:SF35">
    <property type="entry name" value="HTH-TYPE TRANSCRIPTIONAL REGULATOR RV1719"/>
    <property type="match status" value="1"/>
</dbReference>
<protein>
    <submittedName>
        <fullName evidence="6">Helix-turn-helix domain-containing protein</fullName>
    </submittedName>
</protein>
<sequence>MTDKDLEATSGTTGGNRSVARAVQIIRAVAGSPDPVTVSEVARIVDLPRPTVFRILLTLEEEGFVDRSSNHYKLGWDLARIARSVDPTVGIAARVEPIVQGIAEDLEDTVTLSVMQGPGDLDLVMQKSPRTMAVRLNDMSGMKWPLHASATGKLVLADLKEQELRSMAASGLKKIASKTITDYDDLVKELESVRGNGWAEIEDELEDGVYSLAVPIQDSHGVMVAALALVAQSYKFDSVSFRNEKLRILLNGAHDIKKLLYSATSNEDNESSEGSIQVSQ</sequence>
<keyword evidence="2" id="KW-0238">DNA-binding</keyword>
<dbReference type="PROSITE" id="PS51077">
    <property type="entry name" value="HTH_ICLR"/>
    <property type="match status" value="1"/>
</dbReference>
<keyword evidence="3" id="KW-0804">Transcription</keyword>
<evidence type="ECO:0000259" key="4">
    <source>
        <dbReference type="PROSITE" id="PS51077"/>
    </source>
</evidence>
<keyword evidence="7" id="KW-1185">Reference proteome</keyword>
<evidence type="ECO:0000259" key="5">
    <source>
        <dbReference type="PROSITE" id="PS51078"/>
    </source>
</evidence>
<dbReference type="RefSeq" id="WP_129314557.1">
    <property type="nucleotide sequence ID" value="NZ_CP197643.1"/>
</dbReference>
<name>A0A7K1LJ29_9MICC</name>
<dbReference type="SUPFAM" id="SSF46785">
    <property type="entry name" value="Winged helix' DNA-binding domain"/>
    <property type="match status" value="1"/>
</dbReference>
<dbReference type="OrthoDB" id="7274111at2"/>
<feature type="domain" description="IclR-ED" evidence="5">
    <location>
        <begin position="77"/>
        <end position="262"/>
    </location>
</feature>
<dbReference type="PROSITE" id="PS51078">
    <property type="entry name" value="ICLR_ED"/>
    <property type="match status" value="1"/>
</dbReference>
<dbReference type="InterPro" id="IPR036390">
    <property type="entry name" value="WH_DNA-bd_sf"/>
</dbReference>
<dbReference type="InterPro" id="IPR050707">
    <property type="entry name" value="HTH_MetabolicPath_Reg"/>
</dbReference>
<dbReference type="SMART" id="SM00346">
    <property type="entry name" value="HTH_ICLR"/>
    <property type="match status" value="1"/>
</dbReference>
<dbReference type="SUPFAM" id="SSF55781">
    <property type="entry name" value="GAF domain-like"/>
    <property type="match status" value="1"/>
</dbReference>
<dbReference type="GO" id="GO:0045892">
    <property type="term" value="P:negative regulation of DNA-templated transcription"/>
    <property type="evidence" value="ECO:0007669"/>
    <property type="project" value="TreeGrafter"/>
</dbReference>
<dbReference type="Gene3D" id="3.30.450.40">
    <property type="match status" value="1"/>
</dbReference>
<dbReference type="Pfam" id="PF01614">
    <property type="entry name" value="IclR_C"/>
    <property type="match status" value="1"/>
</dbReference>
<organism evidence="6 7">
    <name type="scientific">Rothia koreensis</name>
    <dbReference type="NCBI Taxonomy" id="592378"/>
    <lineage>
        <taxon>Bacteria</taxon>
        <taxon>Bacillati</taxon>
        <taxon>Actinomycetota</taxon>
        <taxon>Actinomycetes</taxon>
        <taxon>Micrococcales</taxon>
        <taxon>Micrococcaceae</taxon>
        <taxon>Rothia</taxon>
    </lineage>
</organism>
<reference evidence="6 7" key="1">
    <citation type="submission" date="2019-12" db="EMBL/GenBank/DDBJ databases">
        <authorList>
            <person name="Li J."/>
            <person name="Shi Y."/>
            <person name="Xu G."/>
            <person name="Xiao D."/>
            <person name="Ran X."/>
        </authorList>
    </citation>
    <scope>NUCLEOTIDE SEQUENCE [LARGE SCALE GENOMIC DNA]</scope>
    <source>
        <strain evidence="6 7">JCM 15915</strain>
    </source>
</reference>
<dbReference type="InterPro" id="IPR036388">
    <property type="entry name" value="WH-like_DNA-bd_sf"/>
</dbReference>
<keyword evidence="1" id="KW-0805">Transcription regulation</keyword>
<comment type="caution">
    <text evidence="6">The sequence shown here is derived from an EMBL/GenBank/DDBJ whole genome shotgun (WGS) entry which is preliminary data.</text>
</comment>
<dbReference type="EMBL" id="WOGT01000004">
    <property type="protein sequence ID" value="MUN55195.1"/>
    <property type="molecule type" value="Genomic_DNA"/>
</dbReference>
<proteinExistence type="predicted"/>
<dbReference type="GO" id="GO:0003677">
    <property type="term" value="F:DNA binding"/>
    <property type="evidence" value="ECO:0007669"/>
    <property type="project" value="UniProtKB-KW"/>
</dbReference>
<evidence type="ECO:0000313" key="7">
    <source>
        <dbReference type="Proteomes" id="UP000462152"/>
    </source>
</evidence>
<feature type="domain" description="HTH iclR-type" evidence="4">
    <location>
        <begin position="16"/>
        <end position="76"/>
    </location>
</feature>
<dbReference type="AlphaFoldDB" id="A0A7K1LJ29"/>
<evidence type="ECO:0000256" key="3">
    <source>
        <dbReference type="ARBA" id="ARBA00023163"/>
    </source>
</evidence>
<dbReference type="Gene3D" id="1.10.10.10">
    <property type="entry name" value="Winged helix-like DNA-binding domain superfamily/Winged helix DNA-binding domain"/>
    <property type="match status" value="1"/>
</dbReference>
<dbReference type="InterPro" id="IPR014757">
    <property type="entry name" value="Tscrpt_reg_IclR_C"/>
</dbReference>
<dbReference type="GO" id="GO:0003700">
    <property type="term" value="F:DNA-binding transcription factor activity"/>
    <property type="evidence" value="ECO:0007669"/>
    <property type="project" value="TreeGrafter"/>
</dbReference>
<dbReference type="PANTHER" id="PTHR30136">
    <property type="entry name" value="HELIX-TURN-HELIX TRANSCRIPTIONAL REGULATOR, ICLR FAMILY"/>
    <property type="match status" value="1"/>
</dbReference>
<accession>A0A7K1LJ29</accession>
<dbReference type="Proteomes" id="UP000462152">
    <property type="component" value="Unassembled WGS sequence"/>
</dbReference>
<dbReference type="InterPro" id="IPR029016">
    <property type="entry name" value="GAF-like_dom_sf"/>
</dbReference>
<evidence type="ECO:0000256" key="2">
    <source>
        <dbReference type="ARBA" id="ARBA00023125"/>
    </source>
</evidence>
<gene>
    <name evidence="6" type="ORF">GMA10_08215</name>
</gene>
<dbReference type="InterPro" id="IPR005471">
    <property type="entry name" value="Tscrpt_reg_IclR_N"/>
</dbReference>
<evidence type="ECO:0000256" key="1">
    <source>
        <dbReference type="ARBA" id="ARBA00023015"/>
    </source>
</evidence>
<evidence type="ECO:0000313" key="6">
    <source>
        <dbReference type="EMBL" id="MUN55195.1"/>
    </source>
</evidence>